<evidence type="ECO:0000313" key="4">
    <source>
        <dbReference type="Proteomes" id="UP001239782"/>
    </source>
</evidence>
<evidence type="ECO:0000259" key="2">
    <source>
        <dbReference type="Pfam" id="PF12849"/>
    </source>
</evidence>
<feature type="domain" description="PBP" evidence="2">
    <location>
        <begin position="2"/>
        <end position="198"/>
    </location>
</feature>
<dbReference type="SUPFAM" id="SSF103088">
    <property type="entry name" value="OmpA-like"/>
    <property type="match status" value="1"/>
</dbReference>
<dbReference type="Gene3D" id="3.40.190.10">
    <property type="entry name" value="Periplasmic binding protein-like II"/>
    <property type="match status" value="2"/>
</dbReference>
<evidence type="ECO:0000313" key="3">
    <source>
        <dbReference type="EMBL" id="WMS89262.1"/>
    </source>
</evidence>
<dbReference type="InterPro" id="IPR036737">
    <property type="entry name" value="OmpA-like_sf"/>
</dbReference>
<dbReference type="SUPFAM" id="SSF53850">
    <property type="entry name" value="Periplasmic binding protein-like II"/>
    <property type="match status" value="1"/>
</dbReference>
<dbReference type="Proteomes" id="UP001239782">
    <property type="component" value="Chromosome"/>
</dbReference>
<protein>
    <submittedName>
        <fullName evidence="3">Substrate-binding domain-containing protein</fullName>
    </submittedName>
</protein>
<dbReference type="EMBL" id="CP133548">
    <property type="protein sequence ID" value="WMS89262.1"/>
    <property type="molecule type" value="Genomic_DNA"/>
</dbReference>
<keyword evidence="1" id="KW-0732">Signal</keyword>
<proteinExistence type="predicted"/>
<accession>A0AA51RX91</accession>
<evidence type="ECO:0000256" key="1">
    <source>
        <dbReference type="ARBA" id="ARBA00022729"/>
    </source>
</evidence>
<name>A0AA51RX91_9GAMM</name>
<dbReference type="Gene3D" id="3.30.1330.60">
    <property type="entry name" value="OmpA-like domain"/>
    <property type="match status" value="1"/>
</dbReference>
<organism evidence="3 4">
    <name type="scientific">Pleionea litopenaei</name>
    <dbReference type="NCBI Taxonomy" id="3070815"/>
    <lineage>
        <taxon>Bacteria</taxon>
        <taxon>Pseudomonadati</taxon>
        <taxon>Pseudomonadota</taxon>
        <taxon>Gammaproteobacteria</taxon>
        <taxon>Oceanospirillales</taxon>
        <taxon>Pleioneaceae</taxon>
        <taxon>Pleionea</taxon>
    </lineage>
</organism>
<dbReference type="KEGG" id="plei:Q9312_01115"/>
<dbReference type="InterPro" id="IPR024370">
    <property type="entry name" value="PBP_domain"/>
</dbReference>
<keyword evidence="4" id="KW-1185">Reference proteome</keyword>
<dbReference type="PANTHER" id="PTHR30570:SF1">
    <property type="entry name" value="PHOSPHATE-BINDING PROTEIN PSTS"/>
    <property type="match status" value="1"/>
</dbReference>
<dbReference type="InterPro" id="IPR050811">
    <property type="entry name" value="Phosphate_ABC_transporter"/>
</dbReference>
<dbReference type="Pfam" id="PF12849">
    <property type="entry name" value="PBP_like_2"/>
    <property type="match status" value="1"/>
</dbReference>
<sequence>MAGKTDLAMSSRKIKAQELDDLNTKFPGLELAEFEHIIAYDALAIIVHPDNPVNSVTLEQLAQIYSGQVSNWQDLGGADLPIQVLARDDNSGTYDTFKSLVLKPFEGKLISSAGRYESSKALADQVLSNAGAIGFVGISHTAETKVVSIASAQGADGIAPTKYTIGTEDYPLSRKLYLYYPPQQDIALAKAFIEFATHEQGQKLASEADLISFFPTTSRPRLETHDLSREYANLAMYGRRLSVTLRLEQAEMDAKTRRDLSRLIGYQQQNPHNRLVLAGFWDDPKMSKQSAQRMTQWIDAIKQALKAAEVEPWVVQGGFLPIENNQLEQGKALNRRVEVWVL</sequence>
<dbReference type="CDD" id="cd13653">
    <property type="entry name" value="PBP2_phosphate_like_1"/>
    <property type="match status" value="1"/>
</dbReference>
<gene>
    <name evidence="3" type="ORF">Q9312_01115</name>
</gene>
<dbReference type="RefSeq" id="WP_309204532.1">
    <property type="nucleotide sequence ID" value="NZ_CP133548.1"/>
</dbReference>
<dbReference type="PANTHER" id="PTHR30570">
    <property type="entry name" value="PERIPLASMIC PHOSPHATE BINDING COMPONENT OF PHOSPHATE ABC TRANSPORTER"/>
    <property type="match status" value="1"/>
</dbReference>
<dbReference type="AlphaFoldDB" id="A0AA51RX91"/>
<reference evidence="3 4" key="1">
    <citation type="submission" date="2023-08" db="EMBL/GenBank/DDBJ databases">
        <title>Pleionea litopenaei sp. nov., isolated from stomach of juvenile Litopenaeus vannamei.</title>
        <authorList>
            <person name="Rho A.M."/>
            <person name="Hwang C.Y."/>
        </authorList>
    </citation>
    <scope>NUCLEOTIDE SEQUENCE [LARGE SCALE GENOMIC DNA]</scope>
    <source>
        <strain evidence="3 4">HL-JVS1</strain>
    </source>
</reference>